<proteinExistence type="inferred from homology"/>
<dbReference type="InterPro" id="IPR046342">
    <property type="entry name" value="CBS_dom_sf"/>
</dbReference>
<dbReference type="RefSeq" id="WP_169559607.1">
    <property type="nucleotide sequence ID" value="NZ_BSNF01000001.1"/>
</dbReference>
<dbReference type="Gene3D" id="3.30.465.10">
    <property type="match status" value="1"/>
</dbReference>
<evidence type="ECO:0000313" key="15">
    <source>
        <dbReference type="Proteomes" id="UP001161409"/>
    </source>
</evidence>
<evidence type="ECO:0000256" key="2">
    <source>
        <dbReference type="ARBA" id="ARBA00006446"/>
    </source>
</evidence>
<dbReference type="InterPro" id="IPR016169">
    <property type="entry name" value="FAD-bd_PCMH_sub2"/>
</dbReference>
<evidence type="ECO:0000256" key="11">
    <source>
        <dbReference type="SAM" id="Phobius"/>
    </source>
</evidence>
<evidence type="ECO:0000256" key="5">
    <source>
        <dbReference type="ARBA" id="ARBA00022737"/>
    </source>
</evidence>
<accession>A0ABQ5U0G0</accession>
<dbReference type="SUPFAM" id="SSF56176">
    <property type="entry name" value="FAD-binding/transporter-associated domain-like"/>
    <property type="match status" value="1"/>
</dbReference>
<reference evidence="14" key="2">
    <citation type="submission" date="2023-01" db="EMBL/GenBank/DDBJ databases">
        <title>Draft genome sequence of Sneathiella chinensis strain NBRC 103408.</title>
        <authorList>
            <person name="Sun Q."/>
            <person name="Mori K."/>
        </authorList>
    </citation>
    <scope>NUCLEOTIDE SEQUENCE</scope>
    <source>
        <strain evidence="14">NBRC 103408</strain>
    </source>
</reference>
<dbReference type="EMBL" id="BSNF01000001">
    <property type="protein sequence ID" value="GLQ05625.1"/>
    <property type="molecule type" value="Genomic_DNA"/>
</dbReference>
<dbReference type="InterPro" id="IPR002550">
    <property type="entry name" value="CNNM"/>
</dbReference>
<dbReference type="SMART" id="SM01091">
    <property type="entry name" value="CorC_HlyC"/>
    <property type="match status" value="1"/>
</dbReference>
<evidence type="ECO:0000313" key="14">
    <source>
        <dbReference type="EMBL" id="GLQ05625.1"/>
    </source>
</evidence>
<evidence type="ECO:0000256" key="6">
    <source>
        <dbReference type="ARBA" id="ARBA00022989"/>
    </source>
</evidence>
<feature type="domain" description="CNNM transmembrane" evidence="13">
    <location>
        <begin position="1"/>
        <end position="184"/>
    </location>
</feature>
<dbReference type="Pfam" id="PF03471">
    <property type="entry name" value="CorC_HlyC"/>
    <property type="match status" value="1"/>
</dbReference>
<evidence type="ECO:0000256" key="8">
    <source>
        <dbReference type="ARBA" id="ARBA00023136"/>
    </source>
</evidence>
<sequence>MDLELIISLGAIIFLLILSGFFSGSETALTAASRARLHQMEQAGDKRAGIVNRLRDQHTKLIASILLGNNLVNILSSALATSLLISLFGEIGVVYATLIMTALVLIFAEVLPKTYALRRPISVARFSAPILQPAIVVLSPIVLGVNAVVDVTLRLCGVNSSDHDSQEAVHAAQDELRGAIDLHSEDAGIIMQERYMLDTILDMDEVDLSEIMVHRKNVETVDANKPVSEILDQVLTSPYTRLPVWRDDPENIIGVIHAKDLLRAVIPLHGDYSNLKIEDLASEPYFVPETTTLRSQLNAFLERHAHFALVVDEYGALMGLVTLEDILEEIVGEISDEHDVEVTGVDILENGSVITKGSVTIRDLNRQCNWSLPDEEAATIAGLVIHEAQTIPEEGQGFIFYGYRFEILSREGNQITELQITPLSDV</sequence>
<keyword evidence="6 10" id="KW-1133">Transmembrane helix</keyword>
<evidence type="ECO:0000259" key="13">
    <source>
        <dbReference type="PROSITE" id="PS51846"/>
    </source>
</evidence>
<keyword evidence="15" id="KW-1185">Reference proteome</keyword>
<dbReference type="Pfam" id="PF01595">
    <property type="entry name" value="CNNM"/>
    <property type="match status" value="1"/>
</dbReference>
<dbReference type="Pfam" id="PF00571">
    <property type="entry name" value="CBS"/>
    <property type="match status" value="2"/>
</dbReference>
<evidence type="ECO:0000259" key="12">
    <source>
        <dbReference type="PROSITE" id="PS51371"/>
    </source>
</evidence>
<dbReference type="PANTHER" id="PTHR22777:SF32">
    <property type="entry name" value="UPF0053 INNER MEMBRANE PROTEIN YFJD"/>
    <property type="match status" value="1"/>
</dbReference>
<comment type="subcellular location">
    <subcellularLocation>
        <location evidence="1">Cell membrane</location>
        <topology evidence="1">Multi-pass membrane protein</topology>
    </subcellularLocation>
</comment>
<keyword evidence="3" id="KW-1003">Cell membrane</keyword>
<evidence type="ECO:0000256" key="1">
    <source>
        <dbReference type="ARBA" id="ARBA00004651"/>
    </source>
</evidence>
<feature type="transmembrane region" description="Helical" evidence="11">
    <location>
        <begin position="91"/>
        <end position="111"/>
    </location>
</feature>
<dbReference type="InterPro" id="IPR036318">
    <property type="entry name" value="FAD-bd_PCMH-like_sf"/>
</dbReference>
<dbReference type="PANTHER" id="PTHR22777">
    <property type="entry name" value="HEMOLYSIN-RELATED"/>
    <property type="match status" value="1"/>
</dbReference>
<feature type="transmembrane region" description="Helical" evidence="11">
    <location>
        <begin position="123"/>
        <end position="149"/>
    </location>
</feature>
<dbReference type="InterPro" id="IPR044751">
    <property type="entry name" value="Ion_transp-like_CBS"/>
</dbReference>
<keyword evidence="4 10" id="KW-0812">Transmembrane</keyword>
<feature type="domain" description="CBS" evidence="12">
    <location>
        <begin position="280"/>
        <end position="337"/>
    </location>
</feature>
<protein>
    <submittedName>
        <fullName evidence="14">Membrane protein</fullName>
    </submittedName>
</protein>
<dbReference type="Proteomes" id="UP001161409">
    <property type="component" value="Unassembled WGS sequence"/>
</dbReference>
<keyword evidence="7 9" id="KW-0129">CBS domain</keyword>
<name>A0ABQ5U0G0_9PROT</name>
<organism evidence="14 15">
    <name type="scientific">Sneathiella chinensis</name>
    <dbReference type="NCBI Taxonomy" id="349750"/>
    <lineage>
        <taxon>Bacteria</taxon>
        <taxon>Pseudomonadati</taxon>
        <taxon>Pseudomonadota</taxon>
        <taxon>Alphaproteobacteria</taxon>
        <taxon>Sneathiellales</taxon>
        <taxon>Sneathiellaceae</taxon>
        <taxon>Sneathiella</taxon>
    </lineage>
</organism>
<dbReference type="PROSITE" id="PS51371">
    <property type="entry name" value="CBS"/>
    <property type="match status" value="2"/>
</dbReference>
<keyword evidence="5" id="KW-0677">Repeat</keyword>
<dbReference type="SMART" id="SM00116">
    <property type="entry name" value="CBS"/>
    <property type="match status" value="2"/>
</dbReference>
<evidence type="ECO:0000256" key="3">
    <source>
        <dbReference type="ARBA" id="ARBA00022475"/>
    </source>
</evidence>
<evidence type="ECO:0000256" key="7">
    <source>
        <dbReference type="ARBA" id="ARBA00023122"/>
    </source>
</evidence>
<comment type="similarity">
    <text evidence="2">Belongs to the UPF0053 family. Hemolysin C subfamily.</text>
</comment>
<keyword evidence="8 10" id="KW-0472">Membrane</keyword>
<dbReference type="SUPFAM" id="SSF54631">
    <property type="entry name" value="CBS-domain pair"/>
    <property type="match status" value="1"/>
</dbReference>
<comment type="caution">
    <text evidence="14">The sequence shown here is derived from an EMBL/GenBank/DDBJ whole genome shotgun (WGS) entry which is preliminary data.</text>
</comment>
<evidence type="ECO:0000256" key="4">
    <source>
        <dbReference type="ARBA" id="ARBA00022692"/>
    </source>
</evidence>
<feature type="transmembrane region" description="Helical" evidence="11">
    <location>
        <begin position="6"/>
        <end position="32"/>
    </location>
</feature>
<evidence type="ECO:0000256" key="9">
    <source>
        <dbReference type="PROSITE-ProRule" id="PRU00703"/>
    </source>
</evidence>
<feature type="domain" description="CBS" evidence="12">
    <location>
        <begin position="212"/>
        <end position="273"/>
    </location>
</feature>
<evidence type="ECO:0000256" key="10">
    <source>
        <dbReference type="PROSITE-ProRule" id="PRU01193"/>
    </source>
</evidence>
<reference evidence="14" key="1">
    <citation type="journal article" date="2014" name="Int. J. Syst. Evol. Microbiol.">
        <title>Complete genome of a new Firmicutes species belonging to the dominant human colonic microbiota ('Ruminococcus bicirculans') reveals two chromosomes and a selective capacity to utilize plant glucans.</title>
        <authorList>
            <consortium name="NISC Comparative Sequencing Program"/>
            <person name="Wegmann U."/>
            <person name="Louis P."/>
            <person name="Goesmann A."/>
            <person name="Henrissat B."/>
            <person name="Duncan S.H."/>
            <person name="Flint H.J."/>
        </authorList>
    </citation>
    <scope>NUCLEOTIDE SEQUENCE</scope>
    <source>
        <strain evidence="14">NBRC 103408</strain>
    </source>
</reference>
<dbReference type="InterPro" id="IPR000644">
    <property type="entry name" value="CBS_dom"/>
</dbReference>
<gene>
    <name evidence="14" type="ORF">GCM10007924_08460</name>
</gene>
<dbReference type="Gene3D" id="3.10.580.10">
    <property type="entry name" value="CBS-domain"/>
    <property type="match status" value="1"/>
</dbReference>
<feature type="transmembrane region" description="Helical" evidence="11">
    <location>
        <begin position="61"/>
        <end position="85"/>
    </location>
</feature>
<dbReference type="PROSITE" id="PS51846">
    <property type="entry name" value="CNNM"/>
    <property type="match status" value="1"/>
</dbReference>
<dbReference type="CDD" id="cd04590">
    <property type="entry name" value="CBS_pair_CorC_HlyC_assoc"/>
    <property type="match status" value="1"/>
</dbReference>
<dbReference type="InterPro" id="IPR005170">
    <property type="entry name" value="Transptr-assoc_dom"/>
</dbReference>